<organism evidence="1 2">
    <name type="scientific">Diplogelasinospora grovesii</name>
    <dbReference type="NCBI Taxonomy" id="303347"/>
    <lineage>
        <taxon>Eukaryota</taxon>
        <taxon>Fungi</taxon>
        <taxon>Dikarya</taxon>
        <taxon>Ascomycota</taxon>
        <taxon>Pezizomycotina</taxon>
        <taxon>Sordariomycetes</taxon>
        <taxon>Sordariomycetidae</taxon>
        <taxon>Sordariales</taxon>
        <taxon>Diplogelasinosporaceae</taxon>
        <taxon>Diplogelasinospora</taxon>
    </lineage>
</organism>
<reference evidence="2" key="1">
    <citation type="journal article" date="2023" name="Mol. Phylogenet. Evol.">
        <title>Genome-scale phylogeny and comparative genomics of the fungal order Sordariales.</title>
        <authorList>
            <person name="Hensen N."/>
            <person name="Bonometti L."/>
            <person name="Westerberg I."/>
            <person name="Brannstrom I.O."/>
            <person name="Guillou S."/>
            <person name="Cros-Aarteil S."/>
            <person name="Calhoun S."/>
            <person name="Haridas S."/>
            <person name="Kuo A."/>
            <person name="Mondo S."/>
            <person name="Pangilinan J."/>
            <person name="Riley R."/>
            <person name="LaButti K."/>
            <person name="Andreopoulos B."/>
            <person name="Lipzen A."/>
            <person name="Chen C."/>
            <person name="Yan M."/>
            <person name="Daum C."/>
            <person name="Ng V."/>
            <person name="Clum A."/>
            <person name="Steindorff A."/>
            <person name="Ohm R.A."/>
            <person name="Martin F."/>
            <person name="Silar P."/>
            <person name="Natvig D.O."/>
            <person name="Lalanne C."/>
            <person name="Gautier V."/>
            <person name="Ament-Velasquez S.L."/>
            <person name="Kruys A."/>
            <person name="Hutchinson M.I."/>
            <person name="Powell A.J."/>
            <person name="Barry K."/>
            <person name="Miller A.N."/>
            <person name="Grigoriev I.V."/>
            <person name="Debuchy R."/>
            <person name="Gladieux P."/>
            <person name="Hiltunen Thoren M."/>
            <person name="Johannesson H."/>
        </authorList>
    </citation>
    <scope>NUCLEOTIDE SEQUENCE [LARGE SCALE GENOMIC DNA]</scope>
    <source>
        <strain evidence="2">CBS 340.73</strain>
    </source>
</reference>
<accession>A0AAN6N4I5</accession>
<name>A0AAN6N4I5_9PEZI</name>
<dbReference type="Proteomes" id="UP001303473">
    <property type="component" value="Unassembled WGS sequence"/>
</dbReference>
<dbReference type="EMBL" id="MU853858">
    <property type="protein sequence ID" value="KAK3937272.1"/>
    <property type="molecule type" value="Genomic_DNA"/>
</dbReference>
<keyword evidence="2" id="KW-1185">Reference proteome</keyword>
<sequence>MPRVSRASMQRHQEASHLASLVQDVSACGLDVLLVVIGPITSVTTAGHAEVDHAEAGCPPDSAAACF</sequence>
<gene>
    <name evidence="1" type="ORF">QBC46DRAFT_344728</name>
</gene>
<proteinExistence type="predicted"/>
<evidence type="ECO:0000313" key="1">
    <source>
        <dbReference type="EMBL" id="KAK3937272.1"/>
    </source>
</evidence>
<dbReference type="AlphaFoldDB" id="A0AAN6N4I5"/>
<evidence type="ECO:0000313" key="2">
    <source>
        <dbReference type="Proteomes" id="UP001303473"/>
    </source>
</evidence>
<protein>
    <submittedName>
        <fullName evidence="1">Uncharacterized protein</fullName>
    </submittedName>
</protein>
<comment type="caution">
    <text evidence="1">The sequence shown here is derived from an EMBL/GenBank/DDBJ whole genome shotgun (WGS) entry which is preliminary data.</text>
</comment>